<dbReference type="Proteomes" id="UP001221413">
    <property type="component" value="Unassembled WGS sequence"/>
</dbReference>
<evidence type="ECO:0000313" key="4">
    <source>
        <dbReference type="Proteomes" id="UP001221413"/>
    </source>
</evidence>
<keyword evidence="2" id="KW-1133">Transmembrane helix</keyword>
<name>A0AAD6NHV4_DREDA</name>
<keyword evidence="2" id="KW-0812">Transmembrane</keyword>
<keyword evidence="4" id="KW-1185">Reference proteome</keyword>
<reference evidence="3" key="1">
    <citation type="submission" date="2023-01" db="EMBL/GenBank/DDBJ databases">
        <title>The chitinases involved in constricting ring structure development in the nematode-trapping fungus Drechslerella dactyloides.</title>
        <authorList>
            <person name="Wang R."/>
            <person name="Zhang L."/>
            <person name="Tang P."/>
            <person name="Li S."/>
            <person name="Liang L."/>
        </authorList>
    </citation>
    <scope>NUCLEOTIDE SEQUENCE</scope>
    <source>
        <strain evidence="3">YMF1.00031</strain>
    </source>
</reference>
<feature type="transmembrane region" description="Helical" evidence="2">
    <location>
        <begin position="313"/>
        <end position="335"/>
    </location>
</feature>
<organism evidence="3 4">
    <name type="scientific">Drechslerella dactyloides</name>
    <name type="common">Nematode-trapping fungus</name>
    <name type="synonym">Arthrobotrys dactyloides</name>
    <dbReference type="NCBI Taxonomy" id="74499"/>
    <lineage>
        <taxon>Eukaryota</taxon>
        <taxon>Fungi</taxon>
        <taxon>Dikarya</taxon>
        <taxon>Ascomycota</taxon>
        <taxon>Pezizomycotina</taxon>
        <taxon>Orbiliomycetes</taxon>
        <taxon>Orbiliales</taxon>
        <taxon>Orbiliaceae</taxon>
        <taxon>Drechslerella</taxon>
    </lineage>
</organism>
<feature type="transmembrane region" description="Helical" evidence="2">
    <location>
        <begin position="245"/>
        <end position="268"/>
    </location>
</feature>
<dbReference type="AlphaFoldDB" id="A0AAD6NHV4"/>
<gene>
    <name evidence="3" type="ORF">Dda_6794</name>
</gene>
<keyword evidence="2" id="KW-0472">Membrane</keyword>
<sequence length="350" mass="38558">MVPPFIHLPPLYNHLNYHQARLPSFKLCDPPDYILYHRSTFKMSNITDALLGSVNPWTTLAASFASEKERPPPSPTKASPTVDTKHHPLPPPLYYFRYGGPGSDNTDSDCTSGVRVFGDGDFADNTVNTGEPRQEVSTPPRAFTEHEGPPLRKASSRGSRFRERLSLESVSLPDDLFTNQRSGDPEKGAAVGAVCAGLTAVERTFYWYAPWILRFLFFFLLASWWSLVPLMRIAARGFQPASLPIIYAAVMLGLVAGSLGLQACYFTCHGCPWMCRSLCGLCGSGGKSGDEMEVESREGASVRSRRRGWVETWGFAVDLVLLVIALAVLGVSLVLQTKQRVPHRAHVNTA</sequence>
<protein>
    <submittedName>
        <fullName evidence="3">Uncharacterized protein</fullName>
    </submittedName>
</protein>
<proteinExistence type="predicted"/>
<evidence type="ECO:0000313" key="3">
    <source>
        <dbReference type="EMBL" id="KAJ6258742.1"/>
    </source>
</evidence>
<evidence type="ECO:0000256" key="2">
    <source>
        <dbReference type="SAM" id="Phobius"/>
    </source>
</evidence>
<feature type="region of interest" description="Disordered" evidence="1">
    <location>
        <begin position="64"/>
        <end position="88"/>
    </location>
</feature>
<dbReference type="EMBL" id="JAQGDS010000008">
    <property type="protein sequence ID" value="KAJ6258742.1"/>
    <property type="molecule type" value="Genomic_DNA"/>
</dbReference>
<comment type="caution">
    <text evidence="3">The sequence shown here is derived from an EMBL/GenBank/DDBJ whole genome shotgun (WGS) entry which is preliminary data.</text>
</comment>
<accession>A0AAD6NHV4</accession>
<evidence type="ECO:0000256" key="1">
    <source>
        <dbReference type="SAM" id="MobiDB-lite"/>
    </source>
</evidence>
<feature type="compositionally biased region" description="Polar residues" evidence="1">
    <location>
        <begin position="125"/>
        <end position="137"/>
    </location>
</feature>
<feature type="region of interest" description="Disordered" evidence="1">
    <location>
        <begin position="121"/>
        <end position="160"/>
    </location>
</feature>
<feature type="transmembrane region" description="Helical" evidence="2">
    <location>
        <begin position="205"/>
        <end position="225"/>
    </location>
</feature>